<evidence type="ECO:0000256" key="1">
    <source>
        <dbReference type="SAM" id="MobiDB-lite"/>
    </source>
</evidence>
<sequence>MGPDPLPEKTTSDRKKTARYDIDEKGNPILNMSGLDLDKRMLDAEPLCDVDWRPTSVKDCSKRDKARAAYVQQAGKKAPPNEECTRCKNGLGPFSSCKVLIVDGEVFFGGSCGGCSFADAMRCSNRNRQFILAEWIKDELRLQKSNNPRLLSTNPQSDQSPTSKQKREISDSPNNGPDTNESPQDQKKAKTDSDLKPNIHSYDKWFRSPLKDPDVFRSSYDLTIPRMAYHALEDIVVQATDDRKKLEAWIAKKTFERPGSCNEDENYNPFDEEN</sequence>
<dbReference type="Pfam" id="PF12511">
    <property type="entry name" value="DUF3716"/>
    <property type="match status" value="1"/>
</dbReference>
<accession>A0A9W9JZJ7</accession>
<feature type="compositionally biased region" description="Polar residues" evidence="1">
    <location>
        <begin position="146"/>
        <end position="163"/>
    </location>
</feature>
<feature type="region of interest" description="Disordered" evidence="1">
    <location>
        <begin position="146"/>
        <end position="196"/>
    </location>
</feature>
<reference evidence="2" key="2">
    <citation type="journal article" date="2023" name="IMA Fungus">
        <title>Comparative genomic study of the Penicillium genus elucidates a diverse pangenome and 15 lateral gene transfer events.</title>
        <authorList>
            <person name="Petersen C."/>
            <person name="Sorensen T."/>
            <person name="Nielsen M.R."/>
            <person name="Sondergaard T.E."/>
            <person name="Sorensen J.L."/>
            <person name="Fitzpatrick D.A."/>
            <person name="Frisvad J.C."/>
            <person name="Nielsen K.L."/>
        </authorList>
    </citation>
    <scope>NUCLEOTIDE SEQUENCE</scope>
    <source>
        <strain evidence="2">IBT 30069</strain>
    </source>
</reference>
<proteinExistence type="predicted"/>
<evidence type="ECO:0000313" key="3">
    <source>
        <dbReference type="Proteomes" id="UP001149165"/>
    </source>
</evidence>
<comment type="caution">
    <text evidence="2">The sequence shown here is derived from an EMBL/GenBank/DDBJ whole genome shotgun (WGS) entry which is preliminary data.</text>
</comment>
<gene>
    <name evidence="2" type="ORF">N7456_010901</name>
</gene>
<protein>
    <submittedName>
        <fullName evidence="2">Uncharacterized protein</fullName>
    </submittedName>
</protein>
<feature type="compositionally biased region" description="Basic and acidic residues" evidence="1">
    <location>
        <begin position="184"/>
        <end position="196"/>
    </location>
</feature>
<dbReference type="AlphaFoldDB" id="A0A9W9JZJ7"/>
<feature type="compositionally biased region" description="Polar residues" evidence="1">
    <location>
        <begin position="171"/>
        <end position="183"/>
    </location>
</feature>
<evidence type="ECO:0000313" key="2">
    <source>
        <dbReference type="EMBL" id="KAJ5087285.1"/>
    </source>
</evidence>
<organism evidence="2 3">
    <name type="scientific">Penicillium angulare</name>
    <dbReference type="NCBI Taxonomy" id="116970"/>
    <lineage>
        <taxon>Eukaryota</taxon>
        <taxon>Fungi</taxon>
        <taxon>Dikarya</taxon>
        <taxon>Ascomycota</taxon>
        <taxon>Pezizomycotina</taxon>
        <taxon>Eurotiomycetes</taxon>
        <taxon>Eurotiomycetidae</taxon>
        <taxon>Eurotiales</taxon>
        <taxon>Aspergillaceae</taxon>
        <taxon>Penicillium</taxon>
    </lineage>
</organism>
<dbReference type="EMBL" id="JAPQKH010000007">
    <property type="protein sequence ID" value="KAJ5087285.1"/>
    <property type="molecule type" value="Genomic_DNA"/>
</dbReference>
<keyword evidence="3" id="KW-1185">Reference proteome</keyword>
<name>A0A9W9JZJ7_9EURO</name>
<dbReference type="InterPro" id="IPR022190">
    <property type="entry name" value="DUF3716"/>
</dbReference>
<dbReference type="Proteomes" id="UP001149165">
    <property type="component" value="Unassembled WGS sequence"/>
</dbReference>
<reference evidence="2" key="1">
    <citation type="submission" date="2022-11" db="EMBL/GenBank/DDBJ databases">
        <authorList>
            <person name="Petersen C."/>
        </authorList>
    </citation>
    <scope>NUCLEOTIDE SEQUENCE</scope>
    <source>
        <strain evidence="2">IBT 30069</strain>
    </source>
</reference>
<dbReference type="OrthoDB" id="4369932at2759"/>